<name>A0A1Y6HCG2_9XANT</name>
<proteinExistence type="predicted"/>
<protein>
    <submittedName>
        <fullName evidence="1">Uncharacterized protein</fullName>
    </submittedName>
</protein>
<evidence type="ECO:0000313" key="1">
    <source>
        <dbReference type="EMBL" id="SMR06044.1"/>
    </source>
</evidence>
<accession>A0A1Y6HCG2</accession>
<geneLocation type="plasmid" evidence="2">
    <name>ppd5205.21</name>
</geneLocation>
<dbReference type="Proteomes" id="UP000195953">
    <property type="component" value="Plasmid pPD5205-21"/>
</dbReference>
<dbReference type="AlphaFoldDB" id="A0A1Y6HCG2"/>
<organism evidence="1 2">
    <name type="scientific">Xanthomonas fragariae</name>
    <dbReference type="NCBI Taxonomy" id="48664"/>
    <lineage>
        <taxon>Bacteria</taxon>
        <taxon>Pseudomonadati</taxon>
        <taxon>Pseudomonadota</taxon>
        <taxon>Gammaproteobacteria</taxon>
        <taxon>Lysobacterales</taxon>
        <taxon>Lysobacteraceae</taxon>
        <taxon>Xanthomonas</taxon>
    </lineage>
</organism>
<evidence type="ECO:0000313" key="2">
    <source>
        <dbReference type="Proteomes" id="UP000195953"/>
    </source>
</evidence>
<dbReference type="EMBL" id="LT853887">
    <property type="protein sequence ID" value="SMR06044.1"/>
    <property type="molecule type" value="Genomic_DNA"/>
</dbReference>
<reference evidence="1 2" key="1">
    <citation type="submission" date="2017-05" db="EMBL/GenBank/DDBJ databases">
        <authorList>
            <person name="Song R."/>
            <person name="Chenine A.L."/>
            <person name="Ruprecht R.M."/>
        </authorList>
    </citation>
    <scope>NUCLEOTIDE SEQUENCE [LARGE SCALE GENOMIC DNA]</scope>
    <source>
        <strain evidence="1">PD5205</strain>
        <plasmid evidence="2">ppd5205.21</plasmid>
    </source>
</reference>
<dbReference type="KEGG" id="xfr:BER92_19560"/>
<sequence length="86" mass="9009">MLDRCAVDPTWVLTGTRRGTLADDATAAAMSYRAVLDAAQRAGVTLTPEAFAYAITAAFPAASRTGEIDPVQADVLVKLATLNGRK</sequence>
<dbReference type="RefSeq" id="WP_002804304.1">
    <property type="nucleotide sequence ID" value="NZ_CP016832.1"/>
</dbReference>
<gene>
    <name evidence="1" type="ORF">PD5205_04103</name>
</gene>